<name>A0A6D2HRA5_9BRAS</name>
<reference evidence="1" key="1">
    <citation type="submission" date="2020-01" db="EMBL/GenBank/DDBJ databases">
        <authorList>
            <person name="Mishra B."/>
        </authorList>
    </citation>
    <scope>NUCLEOTIDE SEQUENCE [LARGE SCALE GENOMIC DNA]</scope>
</reference>
<organism evidence="1 2">
    <name type="scientific">Microthlaspi erraticum</name>
    <dbReference type="NCBI Taxonomy" id="1685480"/>
    <lineage>
        <taxon>Eukaryota</taxon>
        <taxon>Viridiplantae</taxon>
        <taxon>Streptophyta</taxon>
        <taxon>Embryophyta</taxon>
        <taxon>Tracheophyta</taxon>
        <taxon>Spermatophyta</taxon>
        <taxon>Magnoliopsida</taxon>
        <taxon>eudicotyledons</taxon>
        <taxon>Gunneridae</taxon>
        <taxon>Pentapetalae</taxon>
        <taxon>rosids</taxon>
        <taxon>malvids</taxon>
        <taxon>Brassicales</taxon>
        <taxon>Brassicaceae</taxon>
        <taxon>Coluteocarpeae</taxon>
        <taxon>Microthlaspi</taxon>
    </lineage>
</organism>
<evidence type="ECO:0000313" key="1">
    <source>
        <dbReference type="EMBL" id="CAA7017126.1"/>
    </source>
</evidence>
<dbReference type="EMBL" id="CACVBM020000288">
    <property type="protein sequence ID" value="CAA7017126.1"/>
    <property type="molecule type" value="Genomic_DNA"/>
</dbReference>
<comment type="caution">
    <text evidence="1">The sequence shown here is derived from an EMBL/GenBank/DDBJ whole genome shotgun (WGS) entry which is preliminary data.</text>
</comment>
<keyword evidence="2" id="KW-1185">Reference proteome</keyword>
<proteinExistence type="predicted"/>
<dbReference type="AlphaFoldDB" id="A0A6D2HRA5"/>
<evidence type="ECO:0000313" key="2">
    <source>
        <dbReference type="Proteomes" id="UP000467841"/>
    </source>
</evidence>
<protein>
    <submittedName>
        <fullName evidence="1">Uncharacterized protein</fullName>
    </submittedName>
</protein>
<sequence length="79" mass="8799">MSTFSLFQRLAFRPESVSHPHRRSSAIYPVMPDLRNMNFVTGSDTSGQGDGALSSLLRLELWAVSDVPRSQVDTCRNNS</sequence>
<gene>
    <name evidence="1" type="ORF">MERR_LOCUS4361</name>
</gene>
<dbReference type="Proteomes" id="UP000467841">
    <property type="component" value="Unassembled WGS sequence"/>
</dbReference>
<accession>A0A6D2HRA5</accession>